<organism evidence="2 3">
    <name type="scientific">Sphenostylis stenocarpa</name>
    <dbReference type="NCBI Taxonomy" id="92480"/>
    <lineage>
        <taxon>Eukaryota</taxon>
        <taxon>Viridiplantae</taxon>
        <taxon>Streptophyta</taxon>
        <taxon>Embryophyta</taxon>
        <taxon>Tracheophyta</taxon>
        <taxon>Spermatophyta</taxon>
        <taxon>Magnoliopsida</taxon>
        <taxon>eudicotyledons</taxon>
        <taxon>Gunneridae</taxon>
        <taxon>Pentapetalae</taxon>
        <taxon>rosids</taxon>
        <taxon>fabids</taxon>
        <taxon>Fabales</taxon>
        <taxon>Fabaceae</taxon>
        <taxon>Papilionoideae</taxon>
        <taxon>50 kb inversion clade</taxon>
        <taxon>NPAAA clade</taxon>
        <taxon>indigoferoid/millettioid clade</taxon>
        <taxon>Phaseoleae</taxon>
        <taxon>Sphenostylis</taxon>
    </lineage>
</organism>
<dbReference type="Proteomes" id="UP001189624">
    <property type="component" value="Chromosome 5"/>
</dbReference>
<dbReference type="EMBL" id="OY731402">
    <property type="protein sequence ID" value="CAJ1956858.1"/>
    <property type="molecule type" value="Genomic_DNA"/>
</dbReference>
<dbReference type="Gramene" id="rna-AYBTSS11_LOCUS16888">
    <property type="protein sequence ID" value="CAJ1956858.1"/>
    <property type="gene ID" value="gene-AYBTSS11_LOCUS16888"/>
</dbReference>
<feature type="compositionally biased region" description="Gly residues" evidence="1">
    <location>
        <begin position="11"/>
        <end position="22"/>
    </location>
</feature>
<reference evidence="2" key="1">
    <citation type="submission" date="2023-10" db="EMBL/GenBank/DDBJ databases">
        <authorList>
            <person name="Domelevo Entfellner J.-B."/>
        </authorList>
    </citation>
    <scope>NUCLEOTIDE SEQUENCE</scope>
</reference>
<evidence type="ECO:0000256" key="1">
    <source>
        <dbReference type="SAM" id="MobiDB-lite"/>
    </source>
</evidence>
<feature type="region of interest" description="Disordered" evidence="1">
    <location>
        <begin position="112"/>
        <end position="157"/>
    </location>
</feature>
<evidence type="ECO:0000313" key="2">
    <source>
        <dbReference type="EMBL" id="CAJ1956858.1"/>
    </source>
</evidence>
<gene>
    <name evidence="2" type="ORF">AYBTSS11_LOCUS16888</name>
</gene>
<feature type="region of interest" description="Disordered" evidence="1">
    <location>
        <begin position="1"/>
        <end position="23"/>
    </location>
</feature>
<evidence type="ECO:0000313" key="3">
    <source>
        <dbReference type="Proteomes" id="UP001189624"/>
    </source>
</evidence>
<sequence length="309" mass="32301">MKDVDTCTTEEGGGFGNEGVVGGSENCEGDDEVGMEVGGESVVEGENVMDGVESETIMDNVEAKADMNGVEDETIINGLEDGVESDIMDDVEGEVVMDDVKVDNKLVYDRTLEGTDNGDSAGDLEGNVGETKGSGDGTDDTEGNVAPGEGADAMTGDGLGLGASTGDGAEVAVGAILFVWACIFSAPAAEEVQTPKNVKEIGLKHNTRLNSLPLYLTSSSQRAQWHNGGGLERGEAVTAAGVEVRSGGWDARWWWLSWMTRGFGGGWIRVRPRMRLGLAVARRRGRRSGVLESGEAAARVLVKEVGGGL</sequence>
<name>A0AA86SFM5_9FABA</name>
<keyword evidence="3" id="KW-1185">Reference proteome</keyword>
<protein>
    <submittedName>
        <fullName evidence="2">Uncharacterized protein</fullName>
    </submittedName>
</protein>
<accession>A0AA86SFM5</accession>
<dbReference type="AlphaFoldDB" id="A0AA86SFM5"/>
<proteinExistence type="predicted"/>